<evidence type="ECO:0000256" key="1">
    <source>
        <dbReference type="ARBA" id="ARBA00000073"/>
    </source>
</evidence>
<evidence type="ECO:0000313" key="6">
    <source>
        <dbReference type="EMBL" id="GEQ00931.1"/>
    </source>
</evidence>
<dbReference type="InterPro" id="IPR050188">
    <property type="entry name" value="RluA_PseudoU_synthase"/>
</dbReference>
<evidence type="ECO:0000313" key="9">
    <source>
        <dbReference type="Proteomes" id="UP000321598"/>
    </source>
</evidence>
<sequence>MKFVYRIFRNEMLKDFLHRHLYSRKTISAIKNNGALVVNNEHVTVRKKLTEGDELVVCLPQEQPSFNLQPYHSPLTILFEDDYILIVSKSANQNIAPSREHLHQSLVEQVLAYLQQSFTRYVPHIVTRLDRNTSGIVIFTKHGYIHHLMSETQIDKRYLCICMGKVQDNGIIKAPIKRHPDSIIQRMVDPTGKYAETHFKCLASTDNFSLCQVKLLTGRTHQIRVHFQHIGHPLVGDGLYGGITSRYHHQLLQCMRVSFTHPITQQIITIEDQTDKLTTIYNML</sequence>
<accession>A0A380CJ34</accession>
<reference evidence="6 9" key="2">
    <citation type="submission" date="2019-07" db="EMBL/GenBank/DDBJ databases">
        <title>Whole genome shotgun sequence of Staphylococcus arlettae NBRC 109765.</title>
        <authorList>
            <person name="Hosoyama A."/>
            <person name="Uohara A."/>
            <person name="Ohji S."/>
            <person name="Ichikawa N."/>
        </authorList>
    </citation>
    <scope>NUCLEOTIDE SEQUENCE [LARGE SCALE GENOMIC DNA]</scope>
    <source>
        <strain evidence="6 9">NBRC 109765</strain>
    </source>
</reference>
<dbReference type="NCBIfam" id="TIGR00005">
    <property type="entry name" value="rluA_subfam"/>
    <property type="match status" value="1"/>
</dbReference>
<dbReference type="InterPro" id="IPR006224">
    <property type="entry name" value="PsdUridine_synth_RluA-like_CS"/>
</dbReference>
<dbReference type="GO" id="GO:0000455">
    <property type="term" value="P:enzyme-directed rRNA pseudouridine synthesis"/>
    <property type="evidence" value="ECO:0007669"/>
    <property type="project" value="TreeGrafter"/>
</dbReference>
<comment type="catalytic activity">
    <reaction evidence="1 4">
        <text>a uridine in RNA = a pseudouridine in RNA</text>
        <dbReference type="Rhea" id="RHEA:48348"/>
        <dbReference type="Rhea" id="RHEA-COMP:12068"/>
        <dbReference type="Rhea" id="RHEA-COMP:12069"/>
        <dbReference type="ChEBI" id="CHEBI:65314"/>
        <dbReference type="ChEBI" id="CHEBI:65315"/>
    </reaction>
</comment>
<keyword evidence="4 7" id="KW-0413">Isomerase</keyword>
<comment type="similarity">
    <text evidence="2 4">Belongs to the pseudouridine synthase RluA family.</text>
</comment>
<dbReference type="PANTHER" id="PTHR21600">
    <property type="entry name" value="MITOCHONDRIAL RNA PSEUDOURIDINE SYNTHASE"/>
    <property type="match status" value="1"/>
</dbReference>
<evidence type="ECO:0000313" key="8">
    <source>
        <dbReference type="Proteomes" id="UP000254956"/>
    </source>
</evidence>
<dbReference type="Gene3D" id="3.30.2350.10">
    <property type="entry name" value="Pseudouridine synthase"/>
    <property type="match status" value="1"/>
</dbReference>
<evidence type="ECO:0000256" key="4">
    <source>
        <dbReference type="RuleBase" id="RU362028"/>
    </source>
</evidence>
<dbReference type="InterPro" id="IPR006225">
    <property type="entry name" value="PsdUridine_synth_RluC/D"/>
</dbReference>
<reference evidence="7 8" key="1">
    <citation type="submission" date="2018-06" db="EMBL/GenBank/DDBJ databases">
        <authorList>
            <consortium name="Pathogen Informatics"/>
            <person name="Doyle S."/>
        </authorList>
    </citation>
    <scope>NUCLEOTIDE SEQUENCE [LARGE SCALE GENOMIC DNA]</scope>
    <source>
        <strain evidence="7 8">NCTC12413</strain>
    </source>
</reference>
<dbReference type="EMBL" id="BKAV01000023">
    <property type="protein sequence ID" value="GEQ00931.1"/>
    <property type="molecule type" value="Genomic_DNA"/>
</dbReference>
<keyword evidence="9" id="KW-1185">Reference proteome</keyword>
<evidence type="ECO:0000259" key="5">
    <source>
        <dbReference type="Pfam" id="PF00849"/>
    </source>
</evidence>
<feature type="domain" description="Pseudouridine synthase RsuA/RluA-like" evidence="5">
    <location>
        <begin position="84"/>
        <end position="229"/>
    </location>
</feature>
<name>A0A380CJ34_9STAP</name>
<dbReference type="PANTHER" id="PTHR21600:SF35">
    <property type="entry name" value="PSEUDOURIDINE SYNTHASE"/>
    <property type="match status" value="1"/>
</dbReference>
<dbReference type="GO" id="GO:0003723">
    <property type="term" value="F:RNA binding"/>
    <property type="evidence" value="ECO:0007669"/>
    <property type="project" value="InterPro"/>
</dbReference>
<dbReference type="Pfam" id="PF00849">
    <property type="entry name" value="PseudoU_synth_2"/>
    <property type="match status" value="1"/>
</dbReference>
<protein>
    <recommendedName>
        <fullName evidence="4">Pseudouridine synthase</fullName>
        <ecNumber evidence="4">5.4.99.-</ecNumber>
    </recommendedName>
</protein>
<dbReference type="AlphaFoldDB" id="A0A380CJ34"/>
<dbReference type="OrthoDB" id="9807829at2"/>
<dbReference type="GO" id="GO:0140098">
    <property type="term" value="F:catalytic activity, acting on RNA"/>
    <property type="evidence" value="ECO:0007669"/>
    <property type="project" value="UniProtKB-ARBA"/>
</dbReference>
<dbReference type="RefSeq" id="WP_002510157.1">
    <property type="nucleotide sequence ID" value="NZ_BKAV01000023.1"/>
</dbReference>
<feature type="active site" evidence="3">
    <location>
        <position position="130"/>
    </location>
</feature>
<gene>
    <name evidence="7" type="primary">rluD_4</name>
    <name evidence="7" type="ORF">NCTC12413_01944</name>
    <name evidence="6" type="ORF">SAR03_19680</name>
</gene>
<dbReference type="Proteomes" id="UP000254956">
    <property type="component" value="Unassembled WGS sequence"/>
</dbReference>
<evidence type="ECO:0000256" key="2">
    <source>
        <dbReference type="ARBA" id="ARBA00010876"/>
    </source>
</evidence>
<comment type="function">
    <text evidence="4">Responsible for synthesis of pseudouridine from uracil.</text>
</comment>
<evidence type="ECO:0000313" key="7">
    <source>
        <dbReference type="EMBL" id="SUJ21805.1"/>
    </source>
</evidence>
<evidence type="ECO:0000256" key="3">
    <source>
        <dbReference type="PIRSR" id="PIRSR606225-1"/>
    </source>
</evidence>
<dbReference type="Proteomes" id="UP000321598">
    <property type="component" value="Unassembled WGS sequence"/>
</dbReference>
<dbReference type="EC" id="5.4.99.-" evidence="4"/>
<dbReference type="GO" id="GO:0009982">
    <property type="term" value="F:pseudouridine synthase activity"/>
    <property type="evidence" value="ECO:0007669"/>
    <property type="project" value="InterPro"/>
</dbReference>
<dbReference type="InterPro" id="IPR006145">
    <property type="entry name" value="PsdUridine_synth_RsuA/RluA"/>
</dbReference>
<organism evidence="7 8">
    <name type="scientific">Staphylococcus arlettae</name>
    <dbReference type="NCBI Taxonomy" id="29378"/>
    <lineage>
        <taxon>Bacteria</taxon>
        <taxon>Bacillati</taxon>
        <taxon>Bacillota</taxon>
        <taxon>Bacilli</taxon>
        <taxon>Bacillales</taxon>
        <taxon>Staphylococcaceae</taxon>
        <taxon>Staphylococcus</taxon>
    </lineage>
</organism>
<dbReference type="EMBL" id="UGZE01000001">
    <property type="protein sequence ID" value="SUJ21805.1"/>
    <property type="molecule type" value="Genomic_DNA"/>
</dbReference>
<dbReference type="InterPro" id="IPR020103">
    <property type="entry name" value="PsdUridine_synth_cat_dom_sf"/>
</dbReference>
<dbReference type="STRING" id="1212545.SARL_07159"/>
<dbReference type="SUPFAM" id="SSF55120">
    <property type="entry name" value="Pseudouridine synthase"/>
    <property type="match status" value="1"/>
</dbReference>
<proteinExistence type="inferred from homology"/>
<dbReference type="PROSITE" id="PS01129">
    <property type="entry name" value="PSI_RLU"/>
    <property type="match status" value="1"/>
</dbReference>
<dbReference type="CDD" id="cd02869">
    <property type="entry name" value="PseudoU_synth_RluA_like"/>
    <property type="match status" value="1"/>
</dbReference>